<dbReference type="GO" id="GO:0031410">
    <property type="term" value="C:cytoplasmic vesicle"/>
    <property type="evidence" value="ECO:0007669"/>
    <property type="project" value="TreeGrafter"/>
</dbReference>
<keyword evidence="1" id="KW-0732">Signal</keyword>
<feature type="signal peptide" evidence="1">
    <location>
        <begin position="1"/>
        <end position="18"/>
    </location>
</feature>
<dbReference type="Pfam" id="PF18911">
    <property type="entry name" value="PKD_4"/>
    <property type="match status" value="1"/>
</dbReference>
<dbReference type="EMBL" id="WXEY01000027">
    <property type="protein sequence ID" value="MZP31171.1"/>
    <property type="molecule type" value="Genomic_DNA"/>
</dbReference>
<feature type="domain" description="PKD" evidence="2">
    <location>
        <begin position="1490"/>
        <end position="1574"/>
    </location>
</feature>
<dbReference type="Gene3D" id="2.60.40.10">
    <property type="entry name" value="Immunoglobulins"/>
    <property type="match status" value="4"/>
</dbReference>
<dbReference type="GO" id="GO:0016020">
    <property type="term" value="C:membrane"/>
    <property type="evidence" value="ECO:0007669"/>
    <property type="project" value="TreeGrafter"/>
</dbReference>
<dbReference type="SUPFAM" id="SSF49299">
    <property type="entry name" value="PKD domain"/>
    <property type="match status" value="5"/>
</dbReference>
<dbReference type="RefSeq" id="WP_161259691.1">
    <property type="nucleotide sequence ID" value="NZ_WXEY01000027.1"/>
</dbReference>
<dbReference type="InterPro" id="IPR035986">
    <property type="entry name" value="PKD_dom_sf"/>
</dbReference>
<dbReference type="Proteomes" id="UP000463470">
    <property type="component" value="Unassembled WGS sequence"/>
</dbReference>
<dbReference type="InterPro" id="IPR013783">
    <property type="entry name" value="Ig-like_fold"/>
</dbReference>
<dbReference type="PROSITE" id="PS50093">
    <property type="entry name" value="PKD"/>
    <property type="match status" value="2"/>
</dbReference>
<dbReference type="PANTHER" id="PTHR46182:SF2">
    <property type="entry name" value="FI19480P1"/>
    <property type="match status" value="1"/>
</dbReference>
<dbReference type="Pfam" id="PF00801">
    <property type="entry name" value="PKD"/>
    <property type="match status" value="1"/>
</dbReference>
<feature type="chain" id="PRO_5032811148" evidence="1">
    <location>
        <begin position="19"/>
        <end position="1825"/>
    </location>
</feature>
<evidence type="ECO:0000313" key="4">
    <source>
        <dbReference type="Proteomes" id="UP000463470"/>
    </source>
</evidence>
<evidence type="ECO:0000256" key="1">
    <source>
        <dbReference type="SAM" id="SignalP"/>
    </source>
</evidence>
<gene>
    <name evidence="3" type="ORF">GTO91_15800</name>
</gene>
<keyword evidence="4" id="KW-1185">Reference proteome</keyword>
<dbReference type="OrthoDB" id="174569at2"/>
<organism evidence="3 4">
    <name type="scientific">Heliomicrobium undosum</name>
    <dbReference type="NCBI Taxonomy" id="121734"/>
    <lineage>
        <taxon>Bacteria</taxon>
        <taxon>Bacillati</taxon>
        <taxon>Bacillota</taxon>
        <taxon>Clostridia</taxon>
        <taxon>Eubacteriales</taxon>
        <taxon>Heliobacteriaceae</taxon>
        <taxon>Heliomicrobium</taxon>
    </lineage>
</organism>
<reference evidence="3 4" key="1">
    <citation type="submission" date="2020-01" db="EMBL/GenBank/DDBJ databases">
        <title>Whole-genome sequence of Heliobacterium undosum DSM 13378.</title>
        <authorList>
            <person name="Kyndt J.A."/>
            <person name="Meyer T.E."/>
        </authorList>
    </citation>
    <scope>NUCLEOTIDE SEQUENCE [LARGE SCALE GENOMIC DNA]</scope>
    <source>
        <strain evidence="3 4">DSM 13378</strain>
    </source>
</reference>
<accession>A0A845LE27</accession>
<proteinExistence type="predicted"/>
<protein>
    <submittedName>
        <fullName evidence="3">PKD domain-containing protein</fullName>
    </submittedName>
</protein>
<evidence type="ECO:0000259" key="2">
    <source>
        <dbReference type="PROSITE" id="PS50093"/>
    </source>
</evidence>
<comment type="caution">
    <text evidence="3">The sequence shown here is derived from an EMBL/GenBank/DDBJ whole genome shotgun (WGS) entry which is preliminary data.</text>
</comment>
<dbReference type="InterPro" id="IPR000601">
    <property type="entry name" value="PKD_dom"/>
</dbReference>
<sequence length="1825" mass="202633">MAFCLCALFSLSPPQAWADFPASWQGAKPDGKFTYYKPQGGHLVQVEGHSFNDPDIHPEVIAIPSGTYRLSNVDAVFLDGEGYRYKIVESPQKIYNIDLPFENPPPAGRLIVPRIDVRWWAQKLNGDAEWVDEKILSDHLYFAVNNLVTGDSVECVDFSLLYVLCGAWIPDGVPWDAMNPSVHGLATTAFPEAGLNIVSGGRELKVGGSVTVEAKASAYNAWVQKGRIKVRINGQDLYVSPQPFQNSETKQLTYKFDKAGNYRMEMLARDTVNRLAQIQTIDFFVSGPGQQTTPPPTETAGPTGSVGDPYADFVASPAESSVGEQVDFIDQSGHHDPNGILVKKTWTIEGKADPVVQQNPAGVPKIGASYTWNKEGVYKVTLKVEDQKGKTASRTKLVPVMPPPNHPPVAKLDFTPKTPKEGDFVTIQDQSYHPGEPREKIVSWDWKVDGQEGITGEGNKTVQWDQAGAYNVTLTVTDQDGEKSTATVTVPVASSNPIAVITVNREQIIVKHPLTITPYLSKAFGGRTIDWTKDQWEIINPSGKVVWQGTQEVPPTNGVDPNPFFDVLGDWKIRLKVTDSGGKESMWAEKIVNVRPDTPPVADFAVDSQSLRFVVDDTEIHVQDGSYVQGLDGAAGDSILKRQWSLYYDSDGDGVYETEVPANTPENPNAHFIVNGTNDRTPVIRAKQVGMFRVELQVWKGYLFNEAPRLTLSADTSGKPLSQKVVEVGNLPPHVDFQINKTPSKVEVLYLNGTMTNKDTKIATLNQASSSIQAKLAALGVPYQSKTQYIGVTGEAKGQWPWGVDPIINATFSDKKDDYYAFAGVGGSEWGMLESSEPKKVTVGTYAKVAFLFPNGTWSTATIPFTVRATHGQTWVDTGYGGYWKPVDTLENYEDVGQMAMLSDGSVVMSIKQYSLWSGDGWPYYKWTGDRVVNITSSGSIRWEKACQAGTQITVLDDDTVQLYYPTGGYSSGHGNQLIKLNGITGAPTGSLQSWFSYETPKYLPAENQIGTFVNYGLYQNTINIPGRGEYWFGGYNAPFAYISIPDGDSGYLTFYYSDSWTDYINWSYAKNTSYWGYPGTTAAYGWGSIARVADADNPQSVGKVPQNYRNWETVNALNQMNSLYIPWNLNQSGEYYQATVVPKKSASATPKVWPYPGENITKVVQGSRRVLMQGDQGHYWSFIESLTSKDLLNALQSMTFTPGSARYAVLSCEQPIQEDGSVTFNDVANYLNTQGIRLYVIGPSGTAVVPNWLYRNTGGRQETINDDMRIPMQPIEDAILGLFDQKNTRFNTVLVYQPVTIQAIESDPENDPITSGTRRWTFVHHPWDASTGLVERDWGLWDKSAQSLTAPPMWFDKPGLYDIRYKVQDNPSANAALNSRYQKWSNEVAGQILVLRPPVADFDAPAVYHGRPISVTDKSYSDDIYSHPNHGIVQREWRLKPEGATDWTYRTLPSSIPTPGNWIFSLRVMNEFGYWSDWTNKTVPVLNAPPVAMFNVNPYPAVLKRPVLFTNASWDPDNDTIVAYKWTVKNAAESVLYSAVHTSGGPDLTFTFLALGNYTVTLEVKDQYGAWSTPYTRTIPVLPDSRPPVADFSIQPNPCFVTQPYATTDLSYDPDGDAITDWLWELRSPDGSVIAAYSGVQNPSWPRLDTTGNYPIRLRVKDSWGLWSGWAEKTLQVIAPLEILDGSLSPNPGLAGERISASVSTDWWAEQAWLLVPAKIVVEEDEMLPPDKGREPSPEPTDRIGGVDYVRIPMTPDQPVGSRKNTWKGKFIVNVWTPDGQYPARFLVQRNSFAPDQKLGDIRQFEVKYSVYDLVKPRRVVNPQ</sequence>
<dbReference type="InterPro" id="IPR022409">
    <property type="entry name" value="PKD/Chitinase_dom"/>
</dbReference>
<dbReference type="CDD" id="cd00146">
    <property type="entry name" value="PKD"/>
    <property type="match status" value="2"/>
</dbReference>
<dbReference type="PANTHER" id="PTHR46182">
    <property type="entry name" value="FI19480P1"/>
    <property type="match status" value="1"/>
</dbReference>
<dbReference type="SMART" id="SM00089">
    <property type="entry name" value="PKD"/>
    <property type="match status" value="4"/>
</dbReference>
<name>A0A845LE27_9FIRM</name>
<dbReference type="InterPro" id="IPR029865">
    <property type="entry name" value="KIAA0319-like"/>
</dbReference>
<feature type="domain" description="PKD" evidence="2">
    <location>
        <begin position="435"/>
        <end position="492"/>
    </location>
</feature>
<evidence type="ECO:0000313" key="3">
    <source>
        <dbReference type="EMBL" id="MZP31171.1"/>
    </source>
</evidence>